<dbReference type="GO" id="GO:0004806">
    <property type="term" value="F:triacylglycerol lipase activity"/>
    <property type="evidence" value="ECO:0007669"/>
    <property type="project" value="TreeGrafter"/>
</dbReference>
<dbReference type="InterPro" id="IPR013094">
    <property type="entry name" value="AB_hydrolase_3"/>
</dbReference>
<keyword evidence="5" id="KW-1185">Reference proteome</keyword>
<evidence type="ECO:0000259" key="3">
    <source>
        <dbReference type="Pfam" id="PF07859"/>
    </source>
</evidence>
<proteinExistence type="inferred from homology"/>
<dbReference type="AlphaFoldDB" id="A0A1H1D6H7"/>
<dbReference type="RefSeq" id="WP_068536888.1">
    <property type="nucleotide sequence ID" value="NZ_AP025457.1"/>
</dbReference>
<evidence type="ECO:0000256" key="1">
    <source>
        <dbReference type="ARBA" id="ARBA00010515"/>
    </source>
</evidence>
<name>A0A1H1D6H7_9ACTN</name>
<dbReference type="PANTHER" id="PTHR48081:SF30">
    <property type="entry name" value="ACETYL-HYDROLASE LIPR-RELATED"/>
    <property type="match status" value="1"/>
</dbReference>
<comment type="similarity">
    <text evidence="1">Belongs to the 'GDXG' lipolytic enzyme family.</text>
</comment>
<protein>
    <submittedName>
        <fullName evidence="4">Acetyl esterase/lipase</fullName>
    </submittedName>
</protein>
<sequence length="318" mass="33623">MSVIEHRGVSARSALAIAGARLLLKPLIGLYPVRPWSFGPLGLGEGLATLIGGVPAGVEVDRMRLAGVPVERLVPTVGPHRADTAICYYHGGAFLTGGPATHRRVAAALARLLGVTVYNVDYRQLPGVGVGTSVDDGYRVYRAVADSGRYRRVAVGGDSAGGYVSAKVVELAHLDAARRPVAYFGFSPLLIPTVEDGDPRYDIDDAYLTVGKLRGLRGFFDRGPVAPRGHDDATRIDPAAFPAALLVACTDEMLRVDAERLHARLAAAGTPCELHLYEGGVHAFPVLAGATPESAHAVRLAAHFLEAAFDADREHRAA</sequence>
<evidence type="ECO:0000313" key="4">
    <source>
        <dbReference type="EMBL" id="SDQ72165.1"/>
    </source>
</evidence>
<evidence type="ECO:0000313" key="5">
    <source>
        <dbReference type="Proteomes" id="UP000183053"/>
    </source>
</evidence>
<dbReference type="OrthoDB" id="128186at2"/>
<accession>A0A1H1D6H7</accession>
<dbReference type="InterPro" id="IPR050300">
    <property type="entry name" value="GDXG_lipolytic_enzyme"/>
</dbReference>
<dbReference type="STRING" id="47312.SAMN04489765_1573"/>
<dbReference type="Proteomes" id="UP000183053">
    <property type="component" value="Unassembled WGS sequence"/>
</dbReference>
<dbReference type="SUPFAM" id="SSF53474">
    <property type="entry name" value="alpha/beta-Hydrolases"/>
    <property type="match status" value="1"/>
</dbReference>
<keyword evidence="2" id="KW-0378">Hydrolase</keyword>
<dbReference type="EMBL" id="FNLF01000002">
    <property type="protein sequence ID" value="SDQ72165.1"/>
    <property type="molecule type" value="Genomic_DNA"/>
</dbReference>
<feature type="domain" description="Alpha/beta hydrolase fold-3" evidence="3">
    <location>
        <begin position="87"/>
        <end position="284"/>
    </location>
</feature>
<dbReference type="Pfam" id="PF07859">
    <property type="entry name" value="Abhydrolase_3"/>
    <property type="match status" value="1"/>
</dbReference>
<evidence type="ECO:0000256" key="2">
    <source>
        <dbReference type="ARBA" id="ARBA00022801"/>
    </source>
</evidence>
<organism evidence="4 5">
    <name type="scientific">Tsukamurella pulmonis</name>
    <dbReference type="NCBI Taxonomy" id="47312"/>
    <lineage>
        <taxon>Bacteria</taxon>
        <taxon>Bacillati</taxon>
        <taxon>Actinomycetota</taxon>
        <taxon>Actinomycetes</taxon>
        <taxon>Mycobacteriales</taxon>
        <taxon>Tsukamurellaceae</taxon>
        <taxon>Tsukamurella</taxon>
    </lineage>
</organism>
<reference evidence="5" key="1">
    <citation type="submission" date="2016-10" db="EMBL/GenBank/DDBJ databases">
        <authorList>
            <person name="Varghese N."/>
            <person name="Submissions S."/>
        </authorList>
    </citation>
    <scope>NUCLEOTIDE SEQUENCE [LARGE SCALE GENOMIC DNA]</scope>
    <source>
        <strain evidence="5">DSM 44142</strain>
    </source>
</reference>
<gene>
    <name evidence="4" type="ORF">SAMN04489765_1573</name>
</gene>
<dbReference type="PANTHER" id="PTHR48081">
    <property type="entry name" value="AB HYDROLASE SUPERFAMILY PROTEIN C4A8.06C"/>
    <property type="match status" value="1"/>
</dbReference>
<dbReference type="InterPro" id="IPR029058">
    <property type="entry name" value="AB_hydrolase_fold"/>
</dbReference>
<dbReference type="Gene3D" id="3.40.50.1820">
    <property type="entry name" value="alpha/beta hydrolase"/>
    <property type="match status" value="1"/>
</dbReference>